<comment type="similarity">
    <text evidence="2">Belongs to the SRP receptor beta subunit family.</text>
</comment>
<evidence type="ECO:0000256" key="4">
    <source>
        <dbReference type="ARBA" id="ARBA00022692"/>
    </source>
</evidence>
<evidence type="ECO:0000256" key="1">
    <source>
        <dbReference type="ARBA" id="ARBA00004389"/>
    </source>
</evidence>
<gene>
    <name evidence="12" type="ORF">K460DRAFT_288871</name>
</gene>
<evidence type="ECO:0000256" key="5">
    <source>
        <dbReference type="ARBA" id="ARBA00022741"/>
    </source>
</evidence>
<dbReference type="InterPro" id="IPR027417">
    <property type="entry name" value="P-loop_NTPase"/>
</dbReference>
<dbReference type="InterPro" id="IPR019009">
    <property type="entry name" value="SRP_receptor_beta_su"/>
</dbReference>
<evidence type="ECO:0000256" key="9">
    <source>
        <dbReference type="ARBA" id="ARBA00023136"/>
    </source>
</evidence>
<keyword evidence="4 11" id="KW-0812">Transmembrane</keyword>
<protein>
    <recommendedName>
        <fullName evidence="3">Signal recognition particle receptor subunit beta</fullName>
    </recommendedName>
</protein>
<organism evidence="12 13">
    <name type="scientific">Cucurbitaria berberidis CBS 394.84</name>
    <dbReference type="NCBI Taxonomy" id="1168544"/>
    <lineage>
        <taxon>Eukaryota</taxon>
        <taxon>Fungi</taxon>
        <taxon>Dikarya</taxon>
        <taxon>Ascomycota</taxon>
        <taxon>Pezizomycotina</taxon>
        <taxon>Dothideomycetes</taxon>
        <taxon>Pleosporomycetidae</taxon>
        <taxon>Pleosporales</taxon>
        <taxon>Pleosporineae</taxon>
        <taxon>Cucurbitariaceae</taxon>
        <taxon>Cucurbitaria</taxon>
    </lineage>
</organism>
<comment type="subcellular location">
    <subcellularLocation>
        <location evidence="1">Endoplasmic reticulum membrane</location>
        <topology evidence="1">Single-pass membrane protein</topology>
    </subcellularLocation>
</comment>
<keyword evidence="13" id="KW-1185">Reference proteome</keyword>
<keyword evidence="8" id="KW-0342">GTP-binding</keyword>
<evidence type="ECO:0000256" key="6">
    <source>
        <dbReference type="ARBA" id="ARBA00022824"/>
    </source>
</evidence>
<dbReference type="Gene3D" id="3.40.50.300">
    <property type="entry name" value="P-loop containing nucleotide triphosphate hydrolases"/>
    <property type="match status" value="1"/>
</dbReference>
<comment type="caution">
    <text evidence="12">The sequence shown here is derived from an EMBL/GenBank/DDBJ whole genome shotgun (WGS) entry which is preliminary data.</text>
</comment>
<reference evidence="12" key="1">
    <citation type="submission" date="2020-01" db="EMBL/GenBank/DDBJ databases">
        <authorList>
            <consortium name="DOE Joint Genome Institute"/>
            <person name="Haridas S."/>
            <person name="Albert R."/>
            <person name="Binder M."/>
            <person name="Bloem J."/>
            <person name="Labutti K."/>
            <person name="Salamov A."/>
            <person name="Andreopoulos B."/>
            <person name="Baker S.E."/>
            <person name="Barry K."/>
            <person name="Bills G."/>
            <person name="Bluhm B.H."/>
            <person name="Cannon C."/>
            <person name="Castanera R."/>
            <person name="Culley D.E."/>
            <person name="Daum C."/>
            <person name="Ezra D."/>
            <person name="Gonzalez J.B."/>
            <person name="Henrissat B."/>
            <person name="Kuo A."/>
            <person name="Liang C."/>
            <person name="Lipzen A."/>
            <person name="Lutzoni F."/>
            <person name="Magnuson J."/>
            <person name="Mondo S."/>
            <person name="Nolan M."/>
            <person name="Ohm R."/>
            <person name="Pangilinan J."/>
            <person name="Park H.-J."/>
            <person name="Ramirez L."/>
            <person name="Alfaro M."/>
            <person name="Sun H."/>
            <person name="Tritt A."/>
            <person name="Yoshinaga Y."/>
            <person name="Zwiers L.-H."/>
            <person name="Turgeon B.G."/>
            <person name="Goodwin S.B."/>
            <person name="Spatafora J.W."/>
            <person name="Crous P.W."/>
            <person name="Grigoriev I.V."/>
        </authorList>
    </citation>
    <scope>NUCLEOTIDE SEQUENCE</scope>
    <source>
        <strain evidence="12">CBS 394.84</strain>
    </source>
</reference>
<dbReference type="RefSeq" id="XP_040786109.1">
    <property type="nucleotide sequence ID" value="XM_040929086.1"/>
</dbReference>
<dbReference type="OrthoDB" id="41266at2759"/>
<evidence type="ECO:0000256" key="3">
    <source>
        <dbReference type="ARBA" id="ARBA00020256"/>
    </source>
</evidence>
<evidence type="ECO:0000256" key="2">
    <source>
        <dbReference type="ARBA" id="ARBA00005619"/>
    </source>
</evidence>
<dbReference type="EMBL" id="ML976617">
    <property type="protein sequence ID" value="KAF1843546.1"/>
    <property type="molecule type" value="Genomic_DNA"/>
</dbReference>
<keyword evidence="9 11" id="KW-0472">Membrane</keyword>
<evidence type="ECO:0000256" key="11">
    <source>
        <dbReference type="SAM" id="Phobius"/>
    </source>
</evidence>
<evidence type="ECO:0000313" key="13">
    <source>
        <dbReference type="Proteomes" id="UP000800039"/>
    </source>
</evidence>
<keyword evidence="5" id="KW-0547">Nucleotide-binding</keyword>
<evidence type="ECO:0000313" key="12">
    <source>
        <dbReference type="EMBL" id="KAF1843546.1"/>
    </source>
</evidence>
<keyword evidence="6" id="KW-0256">Endoplasmic reticulum</keyword>
<evidence type="ECO:0000256" key="10">
    <source>
        <dbReference type="ARBA" id="ARBA00023170"/>
    </source>
</evidence>
<feature type="transmembrane region" description="Helical" evidence="11">
    <location>
        <begin position="20"/>
        <end position="41"/>
    </location>
</feature>
<dbReference type="GO" id="GO:0005525">
    <property type="term" value="F:GTP binding"/>
    <property type="evidence" value="ECO:0007669"/>
    <property type="project" value="UniProtKB-KW"/>
</dbReference>
<evidence type="ECO:0000256" key="7">
    <source>
        <dbReference type="ARBA" id="ARBA00022989"/>
    </source>
</evidence>
<dbReference type="GO" id="GO:0005789">
    <property type="term" value="C:endoplasmic reticulum membrane"/>
    <property type="evidence" value="ECO:0007669"/>
    <property type="project" value="UniProtKB-SubCell"/>
</dbReference>
<evidence type="ECO:0000256" key="8">
    <source>
        <dbReference type="ARBA" id="ARBA00023134"/>
    </source>
</evidence>
<accession>A0A9P4L633</accession>
<keyword evidence="7 11" id="KW-1133">Transmembrane helix</keyword>
<name>A0A9P4L633_9PLEO</name>
<dbReference type="Pfam" id="PF09439">
    <property type="entry name" value="SRPRB"/>
    <property type="match status" value="1"/>
</dbReference>
<dbReference type="GeneID" id="63846338"/>
<dbReference type="AlphaFoldDB" id="A0A9P4L633"/>
<dbReference type="SUPFAM" id="SSF52540">
    <property type="entry name" value="P-loop containing nucleoside triphosphate hydrolases"/>
    <property type="match status" value="1"/>
</dbReference>
<dbReference type="Proteomes" id="UP000800039">
    <property type="component" value="Unassembled WGS sequence"/>
</dbReference>
<keyword evidence="10" id="KW-0675">Receptor</keyword>
<proteinExistence type="inferred from homology"/>
<sequence>MAAWHHPDSWLTAAFSPNLSTILITFIVALGLPILLHSFLYRKAAASTNVPTFLLVGPSGGGKTAFTTLAERNTTTQTHTSTAPLTVSALLPSPHIPASSHFRAPGDPQFERSRRFLLLDTPGHGKLRHFATSQLADPKDVRAILFVVDAAGIAEEAGLNEAAEYLHDVLLSLQHRYTRAKSSKGPKDIPVLVAANKMDLFTALPANLVKIQLEKAITEVRSRRAKALRDAGAALAGNEDEVDEEKEWLGEGGEGAFEFSQMREIGTTVDVVGGNVVSGKDVGDVGAWWAWLAEQL</sequence>